<sequence length="73" mass="8253">MPRHLSRVQRYASLVTEGVRDGLLDLRPSFSEMISVCLSNVGFQRAADSLGIKQADVLVLVNECKRRIQFTFI</sequence>
<organism evidence="1 2">
    <name type="scientific">Paenibacillus flagellatus</name>
    <dbReference type="NCBI Taxonomy" id="2211139"/>
    <lineage>
        <taxon>Bacteria</taxon>
        <taxon>Bacillati</taxon>
        <taxon>Bacillota</taxon>
        <taxon>Bacilli</taxon>
        <taxon>Bacillales</taxon>
        <taxon>Paenibacillaceae</taxon>
        <taxon>Paenibacillus</taxon>
    </lineage>
</organism>
<gene>
    <name evidence="1" type="ORF">DLM86_16530</name>
</gene>
<proteinExistence type="predicted"/>
<comment type="caution">
    <text evidence="1">The sequence shown here is derived from an EMBL/GenBank/DDBJ whole genome shotgun (WGS) entry which is preliminary data.</text>
</comment>
<dbReference type="EMBL" id="QJVJ01000007">
    <property type="protein sequence ID" value="PYI53387.1"/>
    <property type="molecule type" value="Genomic_DNA"/>
</dbReference>
<evidence type="ECO:0000313" key="1">
    <source>
        <dbReference type="EMBL" id="PYI53387.1"/>
    </source>
</evidence>
<name>A0A2V5KQ57_9BACL</name>
<reference evidence="1 2" key="1">
    <citation type="submission" date="2018-05" db="EMBL/GenBank/DDBJ databases">
        <title>Paenibacillus flagellatus sp. nov., isolated from selenium mineral soil.</title>
        <authorList>
            <person name="Dai X."/>
        </authorList>
    </citation>
    <scope>NUCLEOTIDE SEQUENCE [LARGE SCALE GENOMIC DNA]</scope>
    <source>
        <strain evidence="1 2">DXL2</strain>
    </source>
</reference>
<dbReference type="Proteomes" id="UP000247476">
    <property type="component" value="Unassembled WGS sequence"/>
</dbReference>
<evidence type="ECO:0000313" key="2">
    <source>
        <dbReference type="Proteomes" id="UP000247476"/>
    </source>
</evidence>
<keyword evidence="2" id="KW-1185">Reference proteome</keyword>
<accession>A0A2V5KQ57</accession>
<protein>
    <submittedName>
        <fullName evidence="1">Uncharacterized protein</fullName>
    </submittedName>
</protein>
<dbReference type="AlphaFoldDB" id="A0A2V5KQ57"/>